<dbReference type="EMBL" id="MJEQ01000431">
    <property type="protein sequence ID" value="OIT36457.1"/>
    <property type="molecule type" value="Genomic_DNA"/>
</dbReference>
<name>A0A314L5S6_NICAT</name>
<keyword evidence="3" id="KW-1185">Reference proteome</keyword>
<evidence type="ECO:0000313" key="2">
    <source>
        <dbReference type="EMBL" id="OIT36457.1"/>
    </source>
</evidence>
<evidence type="ECO:0000313" key="3">
    <source>
        <dbReference type="Proteomes" id="UP000187609"/>
    </source>
</evidence>
<evidence type="ECO:0000256" key="1">
    <source>
        <dbReference type="SAM" id="MobiDB-lite"/>
    </source>
</evidence>
<dbReference type="AlphaFoldDB" id="A0A314L5S6"/>
<sequence>MEPKSEDDYSNITVRLLVANDNYHKQNQGSSEETGLEDPQVQHEFVSGPTSFSRTCFNGLNALSGSPLMTSLISHC</sequence>
<dbReference type="Gramene" id="OIT36457">
    <property type="protein sequence ID" value="OIT36457"/>
    <property type="gene ID" value="A4A49_42225"/>
</dbReference>
<feature type="region of interest" description="Disordered" evidence="1">
    <location>
        <begin position="21"/>
        <end position="40"/>
    </location>
</feature>
<dbReference type="Proteomes" id="UP000187609">
    <property type="component" value="Unassembled WGS sequence"/>
</dbReference>
<gene>
    <name evidence="2" type="ORF">A4A49_42225</name>
</gene>
<organism evidence="2 3">
    <name type="scientific">Nicotiana attenuata</name>
    <name type="common">Coyote tobacco</name>
    <dbReference type="NCBI Taxonomy" id="49451"/>
    <lineage>
        <taxon>Eukaryota</taxon>
        <taxon>Viridiplantae</taxon>
        <taxon>Streptophyta</taxon>
        <taxon>Embryophyta</taxon>
        <taxon>Tracheophyta</taxon>
        <taxon>Spermatophyta</taxon>
        <taxon>Magnoliopsida</taxon>
        <taxon>eudicotyledons</taxon>
        <taxon>Gunneridae</taxon>
        <taxon>Pentapetalae</taxon>
        <taxon>asterids</taxon>
        <taxon>lamiids</taxon>
        <taxon>Solanales</taxon>
        <taxon>Solanaceae</taxon>
        <taxon>Nicotianoideae</taxon>
        <taxon>Nicotianeae</taxon>
        <taxon>Nicotiana</taxon>
    </lineage>
</organism>
<protein>
    <submittedName>
        <fullName evidence="2">Uncharacterized protein</fullName>
    </submittedName>
</protein>
<comment type="caution">
    <text evidence="2">The sequence shown here is derived from an EMBL/GenBank/DDBJ whole genome shotgun (WGS) entry which is preliminary data.</text>
</comment>
<proteinExistence type="predicted"/>
<accession>A0A314L5S6</accession>
<reference evidence="2" key="1">
    <citation type="submission" date="2016-11" db="EMBL/GenBank/DDBJ databases">
        <title>The genome of Nicotiana attenuata.</title>
        <authorList>
            <person name="Xu S."/>
            <person name="Brockmoeller T."/>
            <person name="Gaquerel E."/>
            <person name="Navarro A."/>
            <person name="Kuhl H."/>
            <person name="Gase K."/>
            <person name="Ling Z."/>
            <person name="Zhou W."/>
            <person name="Kreitzer C."/>
            <person name="Stanke M."/>
            <person name="Tang H."/>
            <person name="Lyons E."/>
            <person name="Pandey P."/>
            <person name="Pandey S.P."/>
            <person name="Timmermann B."/>
            <person name="Baldwin I.T."/>
        </authorList>
    </citation>
    <scope>NUCLEOTIDE SEQUENCE [LARGE SCALE GENOMIC DNA]</scope>
    <source>
        <strain evidence="2">UT</strain>
    </source>
</reference>